<evidence type="ECO:0000313" key="2">
    <source>
        <dbReference type="Proteomes" id="UP000316921"/>
    </source>
</evidence>
<reference evidence="1 2" key="1">
    <citation type="submission" date="2019-02" db="EMBL/GenBank/DDBJ databases">
        <title>Deep-cultivation of Planctomycetes and their phenomic and genomic characterization uncovers novel biology.</title>
        <authorList>
            <person name="Wiegand S."/>
            <person name="Jogler M."/>
            <person name="Boedeker C."/>
            <person name="Pinto D."/>
            <person name="Vollmers J."/>
            <person name="Rivas-Marin E."/>
            <person name="Kohn T."/>
            <person name="Peeters S.H."/>
            <person name="Heuer A."/>
            <person name="Rast P."/>
            <person name="Oberbeckmann S."/>
            <person name="Bunk B."/>
            <person name="Jeske O."/>
            <person name="Meyerdierks A."/>
            <person name="Storesund J.E."/>
            <person name="Kallscheuer N."/>
            <person name="Luecker S."/>
            <person name="Lage O.M."/>
            <person name="Pohl T."/>
            <person name="Merkel B.J."/>
            <person name="Hornburger P."/>
            <person name="Mueller R.-W."/>
            <person name="Bruemmer F."/>
            <person name="Labrenz M."/>
            <person name="Spormann A.M."/>
            <person name="Op den Camp H."/>
            <person name="Overmann J."/>
            <person name="Amann R."/>
            <person name="Jetten M.S.M."/>
            <person name="Mascher T."/>
            <person name="Medema M.H."/>
            <person name="Devos D.P."/>
            <person name="Kaster A.-K."/>
            <person name="Ovreas L."/>
            <person name="Rohde M."/>
            <person name="Galperin M.Y."/>
            <person name="Jogler C."/>
        </authorList>
    </citation>
    <scope>NUCLEOTIDE SEQUENCE [LARGE SCALE GENOMIC DNA]</scope>
    <source>
        <strain evidence="1 2">Pla133</strain>
    </source>
</reference>
<dbReference type="EMBL" id="CP036287">
    <property type="protein sequence ID" value="QDU67389.1"/>
    <property type="molecule type" value="Genomic_DNA"/>
</dbReference>
<dbReference type="Proteomes" id="UP000316921">
    <property type="component" value="Chromosome"/>
</dbReference>
<accession>A0A518BK90</accession>
<evidence type="ECO:0000313" key="1">
    <source>
        <dbReference type="EMBL" id="QDU67389.1"/>
    </source>
</evidence>
<protein>
    <recommendedName>
        <fullName evidence="3">ABM domain-containing protein</fullName>
    </recommendedName>
</protein>
<organism evidence="1 2">
    <name type="scientific">Engelhardtia mirabilis</name>
    <dbReference type="NCBI Taxonomy" id="2528011"/>
    <lineage>
        <taxon>Bacteria</taxon>
        <taxon>Pseudomonadati</taxon>
        <taxon>Planctomycetota</taxon>
        <taxon>Planctomycetia</taxon>
        <taxon>Planctomycetia incertae sedis</taxon>
        <taxon>Engelhardtia</taxon>
    </lineage>
</organism>
<dbReference type="RefSeq" id="WP_145065507.1">
    <property type="nucleotide sequence ID" value="NZ_CP036287.1"/>
</dbReference>
<dbReference type="AlphaFoldDB" id="A0A518BK90"/>
<keyword evidence="2" id="KW-1185">Reference proteome</keyword>
<proteinExistence type="predicted"/>
<evidence type="ECO:0008006" key="3">
    <source>
        <dbReference type="Google" id="ProtNLM"/>
    </source>
</evidence>
<sequence>MSQKHASNLTRVIAIYRVKQANVDQFMGLLERHHPTLLRLGLATSEKPTIYRGLEQDGGPIVFEIFEWADAGAPEKAHHSPEVGEIWGAMGEICEDRDGRPKFMFPHVERIDS</sequence>
<gene>
    <name evidence="1" type="ORF">Pla133_24710</name>
</gene>
<dbReference type="KEGG" id="pbap:Pla133_24710"/>
<name>A0A518BK90_9BACT</name>